<dbReference type="Pfam" id="PF00400">
    <property type="entry name" value="WD40"/>
    <property type="match status" value="2"/>
</dbReference>
<keyword evidence="2" id="KW-0677">Repeat</keyword>
<dbReference type="GO" id="GO:0000278">
    <property type="term" value="P:mitotic cell cycle"/>
    <property type="evidence" value="ECO:0007669"/>
    <property type="project" value="TreeGrafter"/>
</dbReference>
<dbReference type="PANTHER" id="PTHR19932">
    <property type="entry name" value="WD REPEAT AND HMG-BOX DNA BINDING PROTEIN"/>
    <property type="match status" value="1"/>
</dbReference>
<evidence type="ECO:0000256" key="3">
    <source>
        <dbReference type="PROSITE-ProRule" id="PRU00221"/>
    </source>
</evidence>
<evidence type="ECO:0000259" key="4">
    <source>
        <dbReference type="Pfam" id="PF12341"/>
    </source>
</evidence>
<dbReference type="EMBL" id="JAAAHW010001116">
    <property type="protein sequence ID" value="KAF9996747.1"/>
    <property type="molecule type" value="Genomic_DNA"/>
</dbReference>
<gene>
    <name evidence="5" type="ORF">BGZ65_007672</name>
</gene>
<dbReference type="GO" id="GO:0003682">
    <property type="term" value="F:chromatin binding"/>
    <property type="evidence" value="ECO:0007669"/>
    <property type="project" value="TreeGrafter"/>
</dbReference>
<dbReference type="SUPFAM" id="SSF50978">
    <property type="entry name" value="WD40 repeat-like"/>
    <property type="match status" value="1"/>
</dbReference>
<keyword evidence="1 3" id="KW-0853">WD repeat</keyword>
<feature type="domain" description="WDHD1/CFT4 second beta-propeller" evidence="4">
    <location>
        <begin position="298"/>
        <end position="402"/>
    </location>
</feature>
<dbReference type="AlphaFoldDB" id="A0A9P6SSG9"/>
<dbReference type="InterPro" id="IPR036322">
    <property type="entry name" value="WD40_repeat_dom_sf"/>
</dbReference>
<dbReference type="SMART" id="SM00320">
    <property type="entry name" value="WD40"/>
    <property type="match status" value="4"/>
</dbReference>
<feature type="repeat" description="WD" evidence="3">
    <location>
        <begin position="69"/>
        <end position="110"/>
    </location>
</feature>
<protein>
    <recommendedName>
        <fullName evidence="4">WDHD1/CFT4 second beta-propeller domain-containing protein</fullName>
    </recommendedName>
</protein>
<dbReference type="InterPro" id="IPR001680">
    <property type="entry name" value="WD40_rpt"/>
</dbReference>
<organism evidence="5 6">
    <name type="scientific">Modicella reniformis</name>
    <dbReference type="NCBI Taxonomy" id="1440133"/>
    <lineage>
        <taxon>Eukaryota</taxon>
        <taxon>Fungi</taxon>
        <taxon>Fungi incertae sedis</taxon>
        <taxon>Mucoromycota</taxon>
        <taxon>Mortierellomycotina</taxon>
        <taxon>Mortierellomycetes</taxon>
        <taxon>Mortierellales</taxon>
        <taxon>Mortierellaceae</taxon>
        <taxon>Modicella</taxon>
    </lineage>
</organism>
<evidence type="ECO:0000313" key="5">
    <source>
        <dbReference type="EMBL" id="KAF9996747.1"/>
    </source>
</evidence>
<dbReference type="GO" id="GO:0043596">
    <property type="term" value="C:nuclear replication fork"/>
    <property type="evidence" value="ECO:0007669"/>
    <property type="project" value="TreeGrafter"/>
</dbReference>
<dbReference type="InterPro" id="IPR019775">
    <property type="entry name" value="WD40_repeat_CS"/>
</dbReference>
<reference evidence="5" key="1">
    <citation type="journal article" date="2020" name="Fungal Divers.">
        <title>Resolving the Mortierellaceae phylogeny through synthesis of multi-gene phylogenetics and phylogenomics.</title>
        <authorList>
            <person name="Vandepol N."/>
            <person name="Liber J."/>
            <person name="Desiro A."/>
            <person name="Na H."/>
            <person name="Kennedy M."/>
            <person name="Barry K."/>
            <person name="Grigoriev I.V."/>
            <person name="Miller A.N."/>
            <person name="O'Donnell K."/>
            <person name="Stajich J.E."/>
            <person name="Bonito G."/>
        </authorList>
    </citation>
    <scope>NUCLEOTIDE SEQUENCE</scope>
    <source>
        <strain evidence="5">MES-2147</strain>
    </source>
</reference>
<dbReference type="PANTHER" id="PTHR19932:SF10">
    <property type="entry name" value="WD REPEAT AND HMG-BOX DNA-BINDING PROTEIN 1"/>
    <property type="match status" value="1"/>
</dbReference>
<dbReference type="PROSITE" id="PS00678">
    <property type="entry name" value="WD_REPEATS_1"/>
    <property type="match status" value="1"/>
</dbReference>
<dbReference type="GO" id="GO:0006261">
    <property type="term" value="P:DNA-templated DNA replication"/>
    <property type="evidence" value="ECO:0007669"/>
    <property type="project" value="TreeGrafter"/>
</dbReference>
<evidence type="ECO:0000313" key="6">
    <source>
        <dbReference type="Proteomes" id="UP000749646"/>
    </source>
</evidence>
<comment type="caution">
    <text evidence="5">The sequence shown here is derived from an EMBL/GenBank/DDBJ whole genome shotgun (WGS) entry which is preliminary data.</text>
</comment>
<proteinExistence type="predicted"/>
<dbReference type="PROSITE" id="PS50082">
    <property type="entry name" value="WD_REPEATS_2"/>
    <property type="match status" value="1"/>
</dbReference>
<sequence>KDRIFTGSSDCVVRKYDIANPESQALIIRCDLQVRCLALSHDERFLAVGTEGMDIAIIDLEEAENCWSFKGHKKAVNSLSFDPLGQFLLSSSCDGTVIVWDFKKDASPAEIIKIIEPTTTDSKMRIPVAWHPSNEFFVIGKDKGRCLAWSPNGKFLAASSTGSDLWIWQYKEKENPMFIHKHNNGGITGVAWALNANRLVFTDTLGELSRWDDVVNIEKGSPFNLPKPDPLDGLFDDAAVEDQGIEDNEMAQDYASGDESLDDFIVEDETGTYLEKKPVSGAQKSGLKTKAIKELHPRFQSGSTSTRDDRRYLAFNLLGLITSVNHGTHATISVEFHDKVAYRGFHFLDNFHYSMACLGMTGTLFAAVASDGNPSTVFYKTYDSWATKSEWQVYLPEGEDVTGSQNLGYSIYNVETGQRIQQGTMPVPDDTFITWLGFSEGGIPAFYDDKGV</sequence>
<feature type="non-terminal residue" evidence="5">
    <location>
        <position position="1"/>
    </location>
</feature>
<dbReference type="InterPro" id="IPR015943">
    <property type="entry name" value="WD40/YVTN_repeat-like_dom_sf"/>
</dbReference>
<dbReference type="GO" id="GO:0006281">
    <property type="term" value="P:DNA repair"/>
    <property type="evidence" value="ECO:0007669"/>
    <property type="project" value="TreeGrafter"/>
</dbReference>
<feature type="non-terminal residue" evidence="5">
    <location>
        <position position="452"/>
    </location>
</feature>
<evidence type="ECO:0000256" key="2">
    <source>
        <dbReference type="ARBA" id="ARBA00022737"/>
    </source>
</evidence>
<name>A0A9P6SSG9_9FUNG</name>
<dbReference type="OrthoDB" id="427368at2759"/>
<dbReference type="Pfam" id="PF12341">
    <property type="entry name" value="Mcl1_mid"/>
    <property type="match status" value="1"/>
</dbReference>
<dbReference type="Gene3D" id="2.130.10.10">
    <property type="entry name" value="YVTN repeat-like/Quinoprotein amine dehydrogenase"/>
    <property type="match status" value="2"/>
</dbReference>
<accession>A0A9P6SSG9</accession>
<dbReference type="InterPro" id="IPR022100">
    <property type="entry name" value="WDHD1/CFT4_beta-prop_2nd"/>
</dbReference>
<dbReference type="Proteomes" id="UP000749646">
    <property type="component" value="Unassembled WGS sequence"/>
</dbReference>
<dbReference type="PROSITE" id="PS50294">
    <property type="entry name" value="WD_REPEATS_REGION"/>
    <property type="match status" value="1"/>
</dbReference>
<keyword evidence="6" id="KW-1185">Reference proteome</keyword>
<evidence type="ECO:0000256" key="1">
    <source>
        <dbReference type="ARBA" id="ARBA00022574"/>
    </source>
</evidence>